<dbReference type="EMBL" id="SMMG02000006">
    <property type="protein sequence ID" value="KAA3471431.1"/>
    <property type="molecule type" value="Genomic_DNA"/>
</dbReference>
<dbReference type="InterPro" id="IPR043502">
    <property type="entry name" value="DNA/RNA_pol_sf"/>
</dbReference>
<feature type="compositionally biased region" description="Low complexity" evidence="1">
    <location>
        <begin position="178"/>
        <end position="190"/>
    </location>
</feature>
<name>A0A5B6VQM2_9ROSI</name>
<sequence>MLRLQNGHRGKSKLLVVEVQQAQAPPPTPPPVPEIPQGTAVDDDLEQAEFWLENTTWVLEELSCTPEECLKCAVSLLKDTAYHWWNTKASVVPKEEITWEFFRLSSERNILVRVSEYEREFVRLSKYAREWVQSETEMCKRFEEGLNEDIKLLDRPTSATGYSGRERGSQRNNPMPFTPSVTSVGSVSTPKSRCQYCNKVYFGEYRLKSGAYYRCGSFDHFLRDCRFEARAPARTYVIRAKENASTPDVITGMDWLTQHDAVVNFMTAQRCVRKGYDTYLAYVLDTKVSKSKIQVVPVVCEFFDMFSDELQGLPLEREVEFSIDLIPETTPISIAPYRMAPTELKELKTQLQELVDRGFVRSNHSPWGAPVLFVKKKGGSLKLCIDYRQLNKVTIKNKYPLPLIDDLFDQLNGAIVFSNIDLRSGYHQLRVKESHVPNISFRTKYGHYECLVMLFGLTNAPAIFMDLMNQIFKSYLDRIVLQILREKKLYAKFSKCEFWLRKVSFLGHIVSVEGIRVDPSKILAIVNWSPPKNVSEVRSFLGLAGYYRRFVQGFSMIASPMTRLLQKDVKFEWIDEYQQSFDKLKDLLTKTPVLVQLEPAELRVKQTFLQQICEAQKNDEKLQAKQVKAEHQVLEDMLQCCVLEFEGNWEKYLPLIEFAYNNSYQSSIKMAPYEALYGRKCRTPLYWTELNEKKLYGVDLIRETEEKVNMIRNSLKAASDHQKSYADLKRKKIEFQVGDRVFIKVSPWKKVLQFGRKGKLSPRFIGPYEITEQIGPIAYWLALPPKLDRIHNVFHVSMLRRYRSNPSHVISLTEVEIQSDMTYNEESVKILTRETNELKNKKINLVKTL</sequence>
<keyword evidence="5" id="KW-1185">Reference proteome</keyword>
<evidence type="ECO:0000313" key="5">
    <source>
        <dbReference type="Proteomes" id="UP000325315"/>
    </source>
</evidence>
<dbReference type="InterPro" id="IPR043128">
    <property type="entry name" value="Rev_trsase/Diguanyl_cyclase"/>
</dbReference>
<dbReference type="InterPro" id="IPR050951">
    <property type="entry name" value="Retrovirus_Pol_polyprotein"/>
</dbReference>
<dbReference type="InterPro" id="IPR036397">
    <property type="entry name" value="RNaseH_sf"/>
</dbReference>
<dbReference type="GO" id="GO:0003676">
    <property type="term" value="F:nucleic acid binding"/>
    <property type="evidence" value="ECO:0007669"/>
    <property type="project" value="InterPro"/>
</dbReference>
<dbReference type="OrthoDB" id="998764at2759"/>
<organism evidence="4 5">
    <name type="scientific">Gossypium australe</name>
    <dbReference type="NCBI Taxonomy" id="47621"/>
    <lineage>
        <taxon>Eukaryota</taxon>
        <taxon>Viridiplantae</taxon>
        <taxon>Streptophyta</taxon>
        <taxon>Embryophyta</taxon>
        <taxon>Tracheophyta</taxon>
        <taxon>Spermatophyta</taxon>
        <taxon>Magnoliopsida</taxon>
        <taxon>eudicotyledons</taxon>
        <taxon>Gunneridae</taxon>
        <taxon>Pentapetalae</taxon>
        <taxon>rosids</taxon>
        <taxon>malvids</taxon>
        <taxon>Malvales</taxon>
        <taxon>Malvaceae</taxon>
        <taxon>Malvoideae</taxon>
        <taxon>Gossypium</taxon>
    </lineage>
</organism>
<proteinExistence type="predicted"/>
<gene>
    <name evidence="4" type="ORF">EPI10_017055</name>
</gene>
<feature type="domain" description="Tf2-1-like SH3-like" evidence="3">
    <location>
        <begin position="738"/>
        <end position="803"/>
    </location>
</feature>
<dbReference type="SUPFAM" id="SSF56672">
    <property type="entry name" value="DNA/RNA polymerases"/>
    <property type="match status" value="1"/>
</dbReference>
<evidence type="ECO:0000259" key="3">
    <source>
        <dbReference type="Pfam" id="PF24626"/>
    </source>
</evidence>
<dbReference type="PANTHER" id="PTHR37984:SF5">
    <property type="entry name" value="PROTEIN NYNRIN-LIKE"/>
    <property type="match status" value="1"/>
</dbReference>
<dbReference type="CDD" id="cd01647">
    <property type="entry name" value="RT_LTR"/>
    <property type="match status" value="1"/>
</dbReference>
<dbReference type="Gene3D" id="3.10.10.10">
    <property type="entry name" value="HIV Type 1 Reverse Transcriptase, subunit A, domain 1"/>
    <property type="match status" value="1"/>
</dbReference>
<feature type="region of interest" description="Disordered" evidence="1">
    <location>
        <begin position="156"/>
        <end position="190"/>
    </location>
</feature>
<dbReference type="Proteomes" id="UP000325315">
    <property type="component" value="Unassembled WGS sequence"/>
</dbReference>
<accession>A0A5B6VQM2</accession>
<dbReference type="Pfam" id="PF24626">
    <property type="entry name" value="SH3_Tf2-1"/>
    <property type="match status" value="1"/>
</dbReference>
<dbReference type="Gene3D" id="3.30.70.270">
    <property type="match status" value="3"/>
</dbReference>
<evidence type="ECO:0000256" key="1">
    <source>
        <dbReference type="SAM" id="MobiDB-lite"/>
    </source>
</evidence>
<reference evidence="5" key="1">
    <citation type="journal article" date="2019" name="Plant Biotechnol. J.">
        <title>Genome sequencing of the Australian wild diploid species Gossypium australe highlights disease resistance and delayed gland morphogenesis.</title>
        <authorList>
            <person name="Cai Y."/>
            <person name="Cai X."/>
            <person name="Wang Q."/>
            <person name="Wang P."/>
            <person name="Zhang Y."/>
            <person name="Cai C."/>
            <person name="Xu Y."/>
            <person name="Wang K."/>
            <person name="Zhou Z."/>
            <person name="Wang C."/>
            <person name="Geng S."/>
            <person name="Li B."/>
            <person name="Dong Q."/>
            <person name="Hou Y."/>
            <person name="Wang H."/>
            <person name="Ai P."/>
            <person name="Liu Z."/>
            <person name="Yi F."/>
            <person name="Sun M."/>
            <person name="An G."/>
            <person name="Cheng J."/>
            <person name="Zhang Y."/>
            <person name="Shi Q."/>
            <person name="Xie Y."/>
            <person name="Shi X."/>
            <person name="Chang Y."/>
            <person name="Huang F."/>
            <person name="Chen Y."/>
            <person name="Hong S."/>
            <person name="Mi L."/>
            <person name="Sun Q."/>
            <person name="Zhang L."/>
            <person name="Zhou B."/>
            <person name="Peng R."/>
            <person name="Zhang X."/>
            <person name="Liu F."/>
        </authorList>
    </citation>
    <scope>NUCLEOTIDE SEQUENCE [LARGE SCALE GENOMIC DNA]</scope>
    <source>
        <strain evidence="5">cv. PA1801</strain>
    </source>
</reference>
<dbReference type="InterPro" id="IPR056924">
    <property type="entry name" value="SH3_Tf2-1"/>
</dbReference>
<dbReference type="InterPro" id="IPR012337">
    <property type="entry name" value="RNaseH-like_sf"/>
</dbReference>
<comment type="caution">
    <text evidence="4">The sequence shown here is derived from an EMBL/GenBank/DDBJ whole genome shotgun (WGS) entry which is preliminary data.</text>
</comment>
<evidence type="ECO:0000313" key="4">
    <source>
        <dbReference type="EMBL" id="KAA3471431.1"/>
    </source>
</evidence>
<dbReference type="AlphaFoldDB" id="A0A5B6VQM2"/>
<dbReference type="InterPro" id="IPR000477">
    <property type="entry name" value="RT_dom"/>
</dbReference>
<evidence type="ECO:0000259" key="2">
    <source>
        <dbReference type="Pfam" id="PF00078"/>
    </source>
</evidence>
<dbReference type="Gene3D" id="3.30.420.10">
    <property type="entry name" value="Ribonuclease H-like superfamily/Ribonuclease H"/>
    <property type="match status" value="1"/>
</dbReference>
<dbReference type="PANTHER" id="PTHR37984">
    <property type="entry name" value="PROTEIN CBG26694"/>
    <property type="match status" value="1"/>
</dbReference>
<dbReference type="SUPFAM" id="SSF53098">
    <property type="entry name" value="Ribonuclease H-like"/>
    <property type="match status" value="1"/>
</dbReference>
<dbReference type="FunFam" id="3.30.70.270:FF:000020">
    <property type="entry name" value="Transposon Tf2-6 polyprotein-like Protein"/>
    <property type="match status" value="1"/>
</dbReference>
<protein>
    <submittedName>
        <fullName evidence="4">Retrotransposon protein</fullName>
    </submittedName>
</protein>
<feature type="domain" description="Reverse transcriptase" evidence="2">
    <location>
        <begin position="374"/>
        <end position="477"/>
    </location>
</feature>
<dbReference type="Pfam" id="PF00078">
    <property type="entry name" value="RVT_1"/>
    <property type="match status" value="1"/>
</dbReference>